<dbReference type="OrthoDB" id="837336at2"/>
<accession>A0A4Q7PC79</accession>
<proteinExistence type="predicted"/>
<comment type="caution">
    <text evidence="1">The sequence shown here is derived from an EMBL/GenBank/DDBJ whole genome shotgun (WGS) entry which is preliminary data.</text>
</comment>
<keyword evidence="2" id="KW-1185">Reference proteome</keyword>
<organism evidence="1 2">
    <name type="scientific">Cecembia calidifontis</name>
    <dbReference type="NCBI Taxonomy" id="1187080"/>
    <lineage>
        <taxon>Bacteria</taxon>
        <taxon>Pseudomonadati</taxon>
        <taxon>Bacteroidota</taxon>
        <taxon>Cytophagia</taxon>
        <taxon>Cytophagales</taxon>
        <taxon>Cyclobacteriaceae</taxon>
        <taxon>Cecembia</taxon>
    </lineage>
</organism>
<reference evidence="1 2" key="1">
    <citation type="submission" date="2019-02" db="EMBL/GenBank/DDBJ databases">
        <title>Genomic Encyclopedia of Archaeal and Bacterial Type Strains, Phase II (KMG-II): from individual species to whole genera.</title>
        <authorList>
            <person name="Goeker M."/>
        </authorList>
    </citation>
    <scope>NUCLEOTIDE SEQUENCE [LARGE SCALE GENOMIC DNA]</scope>
    <source>
        <strain evidence="1 2">DSM 21411</strain>
    </source>
</reference>
<name>A0A4Q7PC79_9BACT</name>
<dbReference type="Proteomes" id="UP000292209">
    <property type="component" value="Unassembled WGS sequence"/>
</dbReference>
<dbReference type="RefSeq" id="WP_130276741.1">
    <property type="nucleotide sequence ID" value="NZ_SGXG01000001.1"/>
</dbReference>
<evidence type="ECO:0008006" key="3">
    <source>
        <dbReference type="Google" id="ProtNLM"/>
    </source>
</evidence>
<protein>
    <recommendedName>
        <fullName evidence="3">WG repeat protein</fullName>
    </recommendedName>
</protein>
<sequence>MAGELPIKHQLPNHKTEYDGVFKVLDKGIYVSSVYNGTLKEYFKNSTLVSFFDHNGNFIEGFGEFPKAYLGGNLVPSKTENIIVDDKNSYVLNVLGIPQLKVYDENGQFQLELTWKSKQFDSKINFFDNDPFEWDFNDQWIGLHQLTKENKNYLITSMVLFKDKDWQTGLNSFEWYLVVLDLLNRTFSEVKLGGKELVGNPYLVFSWDYDTNCVSWFHYLRS</sequence>
<dbReference type="AlphaFoldDB" id="A0A4Q7PC79"/>
<gene>
    <name evidence="1" type="ORF">BC751_3581</name>
</gene>
<evidence type="ECO:0000313" key="2">
    <source>
        <dbReference type="Proteomes" id="UP000292209"/>
    </source>
</evidence>
<dbReference type="EMBL" id="SGXG01000001">
    <property type="protein sequence ID" value="RZS97953.1"/>
    <property type="molecule type" value="Genomic_DNA"/>
</dbReference>
<evidence type="ECO:0000313" key="1">
    <source>
        <dbReference type="EMBL" id="RZS97953.1"/>
    </source>
</evidence>